<dbReference type="GeneTree" id="ENSGT00940000161627"/>
<evidence type="ECO:0000313" key="3">
    <source>
        <dbReference type="Proteomes" id="UP000233100"/>
    </source>
</evidence>
<dbReference type="Ensembl" id="ENSMFAT00000072272.1">
    <property type="protein sequence ID" value="ENSMFAP00000052111.1"/>
    <property type="gene ID" value="ENSMFAG00000064325.1"/>
</dbReference>
<organism evidence="2 3">
    <name type="scientific">Macaca fascicularis</name>
    <name type="common">Crab-eating macaque</name>
    <name type="synonym">Cynomolgus monkey</name>
    <dbReference type="NCBI Taxonomy" id="9541"/>
    <lineage>
        <taxon>Eukaryota</taxon>
        <taxon>Metazoa</taxon>
        <taxon>Chordata</taxon>
        <taxon>Craniata</taxon>
        <taxon>Vertebrata</taxon>
        <taxon>Euteleostomi</taxon>
        <taxon>Mammalia</taxon>
        <taxon>Eutheria</taxon>
        <taxon>Euarchontoglires</taxon>
        <taxon>Primates</taxon>
        <taxon>Haplorrhini</taxon>
        <taxon>Catarrhini</taxon>
        <taxon>Cercopithecidae</taxon>
        <taxon>Cercopithecinae</taxon>
        <taxon>Macaca</taxon>
    </lineage>
</organism>
<dbReference type="PANTHER" id="PTHR46254">
    <property type="entry name" value="PROTEIN GVQW1-RELATED"/>
    <property type="match status" value="1"/>
</dbReference>
<accession>A0A7N9CLW6</accession>
<name>A0A7N9CLW6_MACFA</name>
<reference evidence="2" key="2">
    <citation type="submission" date="2025-08" db="UniProtKB">
        <authorList>
            <consortium name="Ensembl"/>
        </authorList>
    </citation>
    <scope>IDENTIFICATION</scope>
</reference>
<dbReference type="Proteomes" id="UP000233100">
    <property type="component" value="Chromosome 6"/>
</dbReference>
<keyword evidence="1" id="KW-1133">Transmembrane helix</keyword>
<sequence>MCRKICVTYYVQGLSLFMFFVCLFVCLRWSFALVAQAAVQLRDLGSLQPLPPGFKRFSCLSLPSSWDYRRPPPHPAKFCIFVRDRVSPFWPGWS</sequence>
<evidence type="ECO:0000313" key="2">
    <source>
        <dbReference type="Ensembl" id="ENSMFAP00000052111.1"/>
    </source>
</evidence>
<protein>
    <submittedName>
        <fullName evidence="2">Uncharacterized protein</fullName>
    </submittedName>
</protein>
<dbReference type="PANTHER" id="PTHR46254:SF6">
    <property type="entry name" value="HIGH MOBILITY GROUP AT-HOOK 2"/>
    <property type="match status" value="1"/>
</dbReference>
<reference evidence="2 3" key="1">
    <citation type="submission" date="2013-03" db="EMBL/GenBank/DDBJ databases">
        <authorList>
            <person name="Warren W."/>
            <person name="Wilson R.K."/>
        </authorList>
    </citation>
    <scope>NUCLEOTIDE SEQUENCE</scope>
</reference>
<feature type="transmembrane region" description="Helical" evidence="1">
    <location>
        <begin position="7"/>
        <end position="31"/>
    </location>
</feature>
<keyword evidence="1" id="KW-0472">Membrane</keyword>
<evidence type="ECO:0000256" key="1">
    <source>
        <dbReference type="SAM" id="Phobius"/>
    </source>
</evidence>
<proteinExistence type="predicted"/>
<reference evidence="2" key="3">
    <citation type="submission" date="2025-09" db="UniProtKB">
        <authorList>
            <consortium name="Ensembl"/>
        </authorList>
    </citation>
    <scope>IDENTIFICATION</scope>
</reference>
<keyword evidence="3" id="KW-1185">Reference proteome</keyword>
<keyword evidence="1" id="KW-0812">Transmembrane</keyword>
<dbReference type="AlphaFoldDB" id="A0A7N9CLW6"/>